<evidence type="ECO:0000259" key="4">
    <source>
        <dbReference type="PROSITE" id="PS51165"/>
    </source>
</evidence>
<dbReference type="GO" id="GO:0008033">
    <property type="term" value="P:tRNA processing"/>
    <property type="evidence" value="ECO:0007669"/>
    <property type="project" value="UniProtKB-ARBA"/>
</dbReference>
<dbReference type="EMBL" id="CP001857">
    <property type="protein sequence ID" value="ADB58505.1"/>
    <property type="molecule type" value="Genomic_DNA"/>
</dbReference>
<dbReference type="KEGG" id="apo:Arcpr_1458"/>
<dbReference type="NCBIfam" id="NF040721">
    <property type="entry name" value="Trm14_Arch"/>
    <property type="match status" value="1"/>
</dbReference>
<dbReference type="PROSITE" id="PS01261">
    <property type="entry name" value="UPF0020"/>
    <property type="match status" value="1"/>
</dbReference>
<dbReference type="Pfam" id="PF22020">
    <property type="entry name" value="RlmL_1st"/>
    <property type="match status" value="1"/>
</dbReference>
<dbReference type="Gene3D" id="3.30.2130.30">
    <property type="match status" value="1"/>
</dbReference>
<dbReference type="InterPro" id="IPR004114">
    <property type="entry name" value="THUMP_dom"/>
</dbReference>
<dbReference type="PRINTS" id="PR00507">
    <property type="entry name" value="N12N6MTFRASE"/>
</dbReference>
<dbReference type="InterPro" id="IPR029063">
    <property type="entry name" value="SAM-dependent_MTases_sf"/>
</dbReference>
<evidence type="ECO:0000313" key="5">
    <source>
        <dbReference type="EMBL" id="ADB58505.1"/>
    </source>
</evidence>
<dbReference type="eggNOG" id="arCOG00048">
    <property type="taxonomic scope" value="Archaea"/>
</dbReference>
<dbReference type="PROSITE" id="PS00092">
    <property type="entry name" value="N6_MTASE"/>
    <property type="match status" value="1"/>
</dbReference>
<dbReference type="GO" id="GO:0070043">
    <property type="term" value="F:rRNA (guanine-N7-)-methyltransferase activity"/>
    <property type="evidence" value="ECO:0007669"/>
    <property type="project" value="TreeGrafter"/>
</dbReference>
<gene>
    <name evidence="5" type="ordered locus">Arcpr_1458</name>
</gene>
<dbReference type="SMART" id="SM00981">
    <property type="entry name" value="THUMP"/>
    <property type="match status" value="1"/>
</dbReference>
<keyword evidence="6" id="KW-1185">Reference proteome</keyword>
<dbReference type="InterPro" id="IPR054170">
    <property type="entry name" value="RlmL_1st"/>
</dbReference>
<evidence type="ECO:0000313" key="6">
    <source>
        <dbReference type="Proteomes" id="UP000001901"/>
    </source>
</evidence>
<dbReference type="InterPro" id="IPR002052">
    <property type="entry name" value="DNA_methylase_N6_adenine_CS"/>
</dbReference>
<dbReference type="AlphaFoldDB" id="D2REG1"/>
<organism evidence="5 6">
    <name type="scientific">Archaeoglobus profundus (strain DSM 5631 / JCM 9629 / NBRC 100127 / Av18)</name>
    <dbReference type="NCBI Taxonomy" id="572546"/>
    <lineage>
        <taxon>Archaea</taxon>
        <taxon>Methanobacteriati</taxon>
        <taxon>Methanobacteriota</taxon>
        <taxon>Archaeoglobi</taxon>
        <taxon>Archaeoglobales</taxon>
        <taxon>Archaeoglobaceae</taxon>
        <taxon>Archaeoglobus</taxon>
    </lineage>
</organism>
<sequence length="369" mass="41412">MRIYATTTPGLEDVSANEIELLGGKVEEVRFGKGRVFLTGDLELVAKLNYLARTLERVMILLRVEKFEKLDDIYRIVKEIDFSFIKPNQSFAIRPLRVGNHDFTSLDVGRVAGQAVIDSYMESGGVRLKVNLDEPDVIIRVDVINDEVYVGLDTTGDIALHRRGYRVYDHPAPLNPAIASALVMLSGWKCDEILLDPMCGSGTILIESAMMGRNIPPQKLRDDFQFVKIWGKEILEDVKKYVTESDVDLNLVGIERFRKHLKGAKINSEVAGVADTIDYVQGDATKLCLKTADVVVTNPPYGLRIARKGMIEELYEGFLRSAKGIVDRIVVITAEYRILKEKAEALGYVIEEERLVKYGGLDTKVFVLR</sequence>
<dbReference type="PANTHER" id="PTHR47313">
    <property type="entry name" value="RIBOSOMAL RNA LARGE SUBUNIT METHYLTRANSFERASE K/L"/>
    <property type="match status" value="1"/>
</dbReference>
<dbReference type="InterPro" id="IPR000241">
    <property type="entry name" value="RlmKL-like_Mtase"/>
</dbReference>
<protein>
    <submittedName>
        <fullName evidence="5">RNA methylase</fullName>
    </submittedName>
</protein>
<dbReference type="GeneID" id="8740147"/>
<keyword evidence="3" id="KW-0694">RNA-binding</keyword>
<dbReference type="Proteomes" id="UP000001901">
    <property type="component" value="Chromosome"/>
</dbReference>
<evidence type="ECO:0000256" key="1">
    <source>
        <dbReference type="ARBA" id="ARBA00022603"/>
    </source>
</evidence>
<dbReference type="PANTHER" id="PTHR47313:SF1">
    <property type="entry name" value="RIBOSOMAL RNA LARGE SUBUNIT METHYLTRANSFERASE K_L"/>
    <property type="match status" value="1"/>
</dbReference>
<dbReference type="SUPFAM" id="SSF53335">
    <property type="entry name" value="S-adenosyl-L-methionine-dependent methyltransferases"/>
    <property type="match status" value="1"/>
</dbReference>
<reference evidence="5 6" key="1">
    <citation type="journal article" date="2010" name="Stand. Genomic Sci.">
        <title>Complete genome sequence of Archaeoglobus profundus type strain (AV18).</title>
        <authorList>
            <person name="von Jan M."/>
            <person name="Lapidus A."/>
            <person name="Del Rio T.G."/>
            <person name="Copeland A."/>
            <person name="Tice H."/>
            <person name="Cheng J.F."/>
            <person name="Lucas S."/>
            <person name="Chen F."/>
            <person name="Nolan M."/>
            <person name="Goodwin L."/>
            <person name="Han C."/>
            <person name="Pitluck S."/>
            <person name="Liolios K."/>
            <person name="Ivanova N."/>
            <person name="Mavromatis K."/>
            <person name="Ovchinnikova G."/>
            <person name="Chertkov O."/>
            <person name="Pati A."/>
            <person name="Chen A."/>
            <person name="Palaniappan K."/>
            <person name="Land M."/>
            <person name="Hauser L."/>
            <person name="Chang Y.J."/>
            <person name="Jeffries C.D."/>
            <person name="Saunders E."/>
            <person name="Brettin T."/>
            <person name="Detter J.C."/>
            <person name="Chain P."/>
            <person name="Eichinger K."/>
            <person name="Huber H."/>
            <person name="Spring S."/>
            <person name="Rohde M."/>
            <person name="Goker M."/>
            <person name="Wirth R."/>
            <person name="Woyke T."/>
            <person name="Bristow J."/>
            <person name="Eisen J.A."/>
            <person name="Markowitz V."/>
            <person name="Hugenholtz P."/>
            <person name="Kyrpides N.C."/>
            <person name="Klenk H.P."/>
        </authorList>
    </citation>
    <scope>NUCLEOTIDE SEQUENCE [LARGE SCALE GENOMIC DNA]</scope>
    <source>
        <strain evidence="6">DSM 5631 / JCM 9629 / NBRC 100127 / Av18</strain>
    </source>
</reference>
<keyword evidence="2" id="KW-0808">Transferase</keyword>
<dbReference type="CDD" id="cd11715">
    <property type="entry name" value="THUMP_AdoMetMT"/>
    <property type="match status" value="1"/>
</dbReference>
<dbReference type="SUPFAM" id="SSF143437">
    <property type="entry name" value="THUMP domain-like"/>
    <property type="match status" value="1"/>
</dbReference>
<dbReference type="Gene3D" id="3.40.50.150">
    <property type="entry name" value="Vaccinia Virus protein VP39"/>
    <property type="match status" value="1"/>
</dbReference>
<dbReference type="HOGENOM" id="CLU_032119_0_0_2"/>
<dbReference type="STRING" id="572546.Arcpr_1458"/>
<evidence type="ECO:0000256" key="3">
    <source>
        <dbReference type="PROSITE-ProRule" id="PRU00529"/>
    </source>
</evidence>
<dbReference type="Pfam" id="PF01170">
    <property type="entry name" value="UPF0020"/>
    <property type="match status" value="1"/>
</dbReference>
<dbReference type="InterPro" id="IPR053485">
    <property type="entry name" value="tRNA_guanine-N2-MTase"/>
</dbReference>
<dbReference type="PaxDb" id="572546-Arcpr_1458"/>
<dbReference type="RefSeq" id="WP_012940841.1">
    <property type="nucleotide sequence ID" value="NC_013741.1"/>
</dbReference>
<name>D2REG1_ARCPA</name>
<evidence type="ECO:0000256" key="2">
    <source>
        <dbReference type="ARBA" id="ARBA00022679"/>
    </source>
</evidence>
<dbReference type="InterPro" id="IPR053943">
    <property type="entry name" value="RlmKL-like_Mtase_CS"/>
</dbReference>
<keyword evidence="1 5" id="KW-0489">Methyltransferase</keyword>
<feature type="domain" description="THUMP" evidence="4">
    <location>
        <begin position="43"/>
        <end position="154"/>
    </location>
</feature>
<dbReference type="OrthoDB" id="7080at2157"/>
<accession>D2REG1</accession>
<dbReference type="GO" id="GO:0008990">
    <property type="term" value="F:rRNA (guanine-N2-)-methyltransferase activity"/>
    <property type="evidence" value="ECO:0007669"/>
    <property type="project" value="TreeGrafter"/>
</dbReference>
<dbReference type="GO" id="GO:0003723">
    <property type="term" value="F:RNA binding"/>
    <property type="evidence" value="ECO:0007669"/>
    <property type="project" value="UniProtKB-UniRule"/>
</dbReference>
<dbReference type="PROSITE" id="PS51165">
    <property type="entry name" value="THUMP"/>
    <property type="match status" value="1"/>
</dbReference>
<proteinExistence type="predicted"/>
<dbReference type="Pfam" id="PF02926">
    <property type="entry name" value="THUMP"/>
    <property type="match status" value="1"/>
</dbReference>